<dbReference type="SUPFAM" id="SSF48403">
    <property type="entry name" value="Ankyrin repeat"/>
    <property type="match status" value="1"/>
</dbReference>
<dbReference type="InterPro" id="IPR036770">
    <property type="entry name" value="Ankyrin_rpt-contain_sf"/>
</dbReference>
<organism evidence="1 2">
    <name type="scientific">Epichloe bromicola</name>
    <dbReference type="NCBI Taxonomy" id="79588"/>
    <lineage>
        <taxon>Eukaryota</taxon>
        <taxon>Fungi</taxon>
        <taxon>Dikarya</taxon>
        <taxon>Ascomycota</taxon>
        <taxon>Pezizomycotina</taxon>
        <taxon>Sordariomycetes</taxon>
        <taxon>Hypocreomycetidae</taxon>
        <taxon>Hypocreales</taxon>
        <taxon>Clavicipitaceae</taxon>
        <taxon>Epichloe</taxon>
    </lineage>
</organism>
<reference evidence="2" key="1">
    <citation type="submission" date="2024-06" db="EMBL/GenBank/DDBJ databases">
        <title>Draft Genome Sequences of Epichloe bromicola Strains Isolated from Elymus ciliaris.</title>
        <authorList>
            <consortium name="Epichloe bromicola genome sequencing consortium"/>
            <person name="Miura A."/>
            <person name="Imano S."/>
            <person name="Ashida A."/>
            <person name="Sato I."/>
            <person name="Chiba S."/>
            <person name="Tanaka A."/>
            <person name="Camagna M."/>
            <person name="Takemoto D."/>
        </authorList>
    </citation>
    <scope>NUCLEOTIDE SEQUENCE [LARGE SCALE GENOMIC DNA]</scope>
    <source>
        <strain evidence="2">DP</strain>
    </source>
</reference>
<dbReference type="Gene3D" id="1.25.40.20">
    <property type="entry name" value="Ankyrin repeat-containing domain"/>
    <property type="match status" value="1"/>
</dbReference>
<accession>A0ABQ0CJN1</accession>
<gene>
    <name evidence="1" type="primary">g2054</name>
    <name evidence="1" type="ORF">EsDP_00002054</name>
</gene>
<protein>
    <recommendedName>
        <fullName evidence="3">Ankyrin repeat protein</fullName>
    </recommendedName>
</protein>
<name>A0ABQ0CJN1_9HYPO</name>
<evidence type="ECO:0008006" key="3">
    <source>
        <dbReference type="Google" id="ProtNLM"/>
    </source>
</evidence>
<evidence type="ECO:0000313" key="1">
    <source>
        <dbReference type="EMBL" id="GAB0133653.1"/>
    </source>
</evidence>
<sequence length="422" mass="46977">MIQHGSFWAGNSGPLKDLTHQAWGTDDEQAPLEIVFSDNFNNVPFSLAFLQGRFDVAWAILQIVNAHDEDASDVSTSKPQIESQVVDKTFTIDKVDQISMQGKSHATPVELIRTDIARILLNADTDQSTRKLKGEDIIHACLSRLPKTALLKPMLDLFDNGPRSHLFTQRKTYVTKNDTTPLHTWICQASGLGPTGEAETNYRYHYYNDYTDNQTGEELDSLNEAGETCLHTAVKKEMLSIVKVFADYNPQQVYRENAVGRTPAELAHNDLINELSAQPGRPETNKRGKISQVLQKGQMNIEIRPLSMIKPTGSGQTSRIWASATKFKAVVSDVMATALRKQTGNRRLVSLNETNDVAGRLGDIGSPYFNVESRRNEDDKVVSNDGKKDEKVDFVTIGLDIRLGSAWPEPKKGTEMSDGDRV</sequence>
<dbReference type="EMBL" id="BAAFGZ010000051">
    <property type="protein sequence ID" value="GAB0133653.1"/>
    <property type="molecule type" value="Genomic_DNA"/>
</dbReference>
<evidence type="ECO:0000313" key="2">
    <source>
        <dbReference type="Proteomes" id="UP001562357"/>
    </source>
</evidence>
<proteinExistence type="predicted"/>
<dbReference type="Proteomes" id="UP001562357">
    <property type="component" value="Unassembled WGS sequence"/>
</dbReference>
<keyword evidence="2" id="KW-1185">Reference proteome</keyword>
<comment type="caution">
    <text evidence="1">The sequence shown here is derived from an EMBL/GenBank/DDBJ whole genome shotgun (WGS) entry which is preliminary data.</text>
</comment>